<evidence type="ECO:0000313" key="3">
    <source>
        <dbReference type="EMBL" id="CEK83106.1"/>
    </source>
</evidence>
<dbReference type="SUPFAM" id="SSF52833">
    <property type="entry name" value="Thioredoxin-like"/>
    <property type="match status" value="1"/>
</dbReference>
<dbReference type="InterPro" id="IPR013766">
    <property type="entry name" value="Thioredoxin_domain"/>
</dbReference>
<dbReference type="GO" id="GO:0034976">
    <property type="term" value="P:response to endoplasmic reticulum stress"/>
    <property type="evidence" value="ECO:0007669"/>
    <property type="project" value="TreeGrafter"/>
</dbReference>
<dbReference type="Gene3D" id="3.40.30.10">
    <property type="entry name" value="Glutaredoxin"/>
    <property type="match status" value="1"/>
</dbReference>
<dbReference type="InterPro" id="IPR036249">
    <property type="entry name" value="Thioredoxin-like_sf"/>
</dbReference>
<sequence length="61" mass="6733">MEALGLGLIFLLVSSANGFYGSGDDVIELTPANFHKNVIDSNSLWIVEFYAPWWPLPSTDC</sequence>
<dbReference type="PANTHER" id="PTHR45815:SF3">
    <property type="entry name" value="PROTEIN DISULFIDE-ISOMERASE A6"/>
    <property type="match status" value="1"/>
</dbReference>
<gene>
    <name evidence="3" type="primary">ORF135232</name>
</gene>
<keyword evidence="1" id="KW-0732">Signal</keyword>
<dbReference type="Pfam" id="PF00085">
    <property type="entry name" value="Thioredoxin"/>
    <property type="match status" value="1"/>
</dbReference>
<feature type="signal peptide" evidence="1">
    <location>
        <begin position="1"/>
        <end position="18"/>
    </location>
</feature>
<reference evidence="3" key="1">
    <citation type="submission" date="2014-12" db="EMBL/GenBank/DDBJ databases">
        <title>Insight into the proteome of Arion vulgaris.</title>
        <authorList>
            <person name="Aradska J."/>
            <person name="Bulat T."/>
            <person name="Smidak R."/>
            <person name="Sarate P."/>
            <person name="Gangsoo J."/>
            <person name="Sialana F."/>
            <person name="Bilban M."/>
            <person name="Lubec G."/>
        </authorList>
    </citation>
    <scope>NUCLEOTIDE SEQUENCE</scope>
    <source>
        <tissue evidence="3">Skin</tissue>
    </source>
</reference>
<organism evidence="3">
    <name type="scientific">Arion vulgaris</name>
    <dbReference type="NCBI Taxonomy" id="1028688"/>
    <lineage>
        <taxon>Eukaryota</taxon>
        <taxon>Metazoa</taxon>
        <taxon>Spiralia</taxon>
        <taxon>Lophotrochozoa</taxon>
        <taxon>Mollusca</taxon>
        <taxon>Gastropoda</taxon>
        <taxon>Heterobranchia</taxon>
        <taxon>Euthyneura</taxon>
        <taxon>Panpulmonata</taxon>
        <taxon>Eupulmonata</taxon>
        <taxon>Stylommatophora</taxon>
        <taxon>Helicina</taxon>
        <taxon>Arionoidea</taxon>
        <taxon>Arionidae</taxon>
        <taxon>Arion</taxon>
    </lineage>
</organism>
<evidence type="ECO:0000256" key="1">
    <source>
        <dbReference type="SAM" id="SignalP"/>
    </source>
</evidence>
<name>A0A0B7AT06_9EUPU</name>
<dbReference type="PANTHER" id="PTHR45815">
    <property type="entry name" value="PROTEIN DISULFIDE-ISOMERASE A6"/>
    <property type="match status" value="1"/>
</dbReference>
<proteinExistence type="predicted"/>
<dbReference type="GO" id="GO:0015035">
    <property type="term" value="F:protein-disulfide reductase activity"/>
    <property type="evidence" value="ECO:0007669"/>
    <property type="project" value="TreeGrafter"/>
</dbReference>
<dbReference type="EMBL" id="HACG01036241">
    <property type="protein sequence ID" value="CEK83106.1"/>
    <property type="molecule type" value="Transcribed_RNA"/>
</dbReference>
<evidence type="ECO:0000259" key="2">
    <source>
        <dbReference type="Pfam" id="PF00085"/>
    </source>
</evidence>
<accession>A0A0B7AT06</accession>
<feature type="domain" description="Thioredoxin" evidence="2">
    <location>
        <begin position="26"/>
        <end position="53"/>
    </location>
</feature>
<feature type="chain" id="PRO_5002111816" description="Thioredoxin domain-containing protein" evidence="1">
    <location>
        <begin position="19"/>
        <end position="61"/>
    </location>
</feature>
<dbReference type="GO" id="GO:0005788">
    <property type="term" value="C:endoplasmic reticulum lumen"/>
    <property type="evidence" value="ECO:0007669"/>
    <property type="project" value="TreeGrafter"/>
</dbReference>
<dbReference type="AlphaFoldDB" id="A0A0B7AT06"/>
<protein>
    <recommendedName>
        <fullName evidence="2">Thioredoxin domain-containing protein</fullName>
    </recommendedName>
</protein>